<dbReference type="RefSeq" id="WP_338176613.1">
    <property type="nucleotide sequence ID" value="NZ_JAEKNQ010000017.1"/>
</dbReference>
<organism evidence="1 2">
    <name type="scientific">Candidatus Dormiibacter inghamiae</name>
    <dbReference type="NCBI Taxonomy" id="3127013"/>
    <lineage>
        <taxon>Bacteria</taxon>
        <taxon>Bacillati</taxon>
        <taxon>Candidatus Dormiibacterota</taxon>
        <taxon>Candidatus Dormibacteria</taxon>
        <taxon>Candidatus Dormibacterales</taxon>
        <taxon>Candidatus Dormibacteraceae</taxon>
        <taxon>Candidatus Dormiibacter</taxon>
    </lineage>
</organism>
<evidence type="ECO:0000313" key="1">
    <source>
        <dbReference type="EMBL" id="MBJ7602213.1"/>
    </source>
</evidence>
<accession>A0A934KGJ4</accession>
<sequence>MLEVVVGLLAALLILTGVLVMAGPNLRRGLQFRRHLPRPGPLRAKKPSEPGTELHPTMAKALKAADRAATLLADNRQERQAAALRQAAQRALVREADGIYALQAVLRRIRSVQLSDSDDQRLFAGLVRQATAHLNDRAEQLELLPRR</sequence>
<comment type="caution">
    <text evidence="1">The sequence shown here is derived from an EMBL/GenBank/DDBJ whole genome shotgun (WGS) entry which is preliminary data.</text>
</comment>
<reference evidence="1 2" key="1">
    <citation type="submission" date="2020-10" db="EMBL/GenBank/DDBJ databases">
        <title>Ca. Dormibacterota MAGs.</title>
        <authorList>
            <person name="Montgomery K."/>
        </authorList>
    </citation>
    <scope>NUCLEOTIDE SEQUENCE [LARGE SCALE GENOMIC DNA]</scope>
    <source>
        <strain evidence="1">SC8811_S16_3</strain>
    </source>
</reference>
<gene>
    <name evidence="1" type="ORF">JF888_03320</name>
</gene>
<dbReference type="Proteomes" id="UP000620075">
    <property type="component" value="Unassembled WGS sequence"/>
</dbReference>
<protein>
    <submittedName>
        <fullName evidence="1">Uncharacterized protein</fullName>
    </submittedName>
</protein>
<proteinExistence type="predicted"/>
<dbReference type="EMBL" id="JAEKNQ010000017">
    <property type="protein sequence ID" value="MBJ7602213.1"/>
    <property type="molecule type" value="Genomic_DNA"/>
</dbReference>
<name>A0A934KGJ4_9BACT</name>
<dbReference type="AlphaFoldDB" id="A0A934KGJ4"/>
<evidence type="ECO:0000313" key="2">
    <source>
        <dbReference type="Proteomes" id="UP000620075"/>
    </source>
</evidence>